<name>A0A397JVE4_9GLOM</name>
<sequence>MSLDSDDFSQIEELQKFENFDEILSESLQNYTEKSDTNMSNILEEFEPKSLTLQDNIEESEVEIKEFPNEAYADLMTLITKYNLNSQGLKINA</sequence>
<dbReference type="OrthoDB" id="2491511at2759"/>
<dbReference type="Proteomes" id="UP000266861">
    <property type="component" value="Unassembled WGS sequence"/>
</dbReference>
<evidence type="ECO:0000313" key="1">
    <source>
        <dbReference type="EMBL" id="RHZ89214.1"/>
    </source>
</evidence>
<protein>
    <submittedName>
        <fullName evidence="1">Uncharacterized protein</fullName>
    </submittedName>
</protein>
<keyword evidence="2" id="KW-1185">Reference proteome</keyword>
<evidence type="ECO:0000313" key="2">
    <source>
        <dbReference type="Proteomes" id="UP000266861"/>
    </source>
</evidence>
<organism evidence="1 2">
    <name type="scientific">Diversispora epigaea</name>
    <dbReference type="NCBI Taxonomy" id="1348612"/>
    <lineage>
        <taxon>Eukaryota</taxon>
        <taxon>Fungi</taxon>
        <taxon>Fungi incertae sedis</taxon>
        <taxon>Mucoromycota</taxon>
        <taxon>Glomeromycotina</taxon>
        <taxon>Glomeromycetes</taxon>
        <taxon>Diversisporales</taxon>
        <taxon>Diversisporaceae</taxon>
        <taxon>Diversispora</taxon>
    </lineage>
</organism>
<accession>A0A397JVE4</accession>
<gene>
    <name evidence="1" type="ORF">Glove_18g169</name>
</gene>
<comment type="caution">
    <text evidence="1">The sequence shown here is derived from an EMBL/GenBank/DDBJ whole genome shotgun (WGS) entry which is preliminary data.</text>
</comment>
<proteinExistence type="predicted"/>
<dbReference type="EMBL" id="PQFF01000016">
    <property type="protein sequence ID" value="RHZ89214.1"/>
    <property type="molecule type" value="Genomic_DNA"/>
</dbReference>
<reference evidence="1 2" key="1">
    <citation type="submission" date="2018-08" db="EMBL/GenBank/DDBJ databases">
        <title>Genome and evolution of the arbuscular mycorrhizal fungus Diversispora epigaea (formerly Glomus versiforme) and its bacterial endosymbionts.</title>
        <authorList>
            <person name="Sun X."/>
            <person name="Fei Z."/>
            <person name="Harrison M."/>
        </authorList>
    </citation>
    <scope>NUCLEOTIDE SEQUENCE [LARGE SCALE GENOMIC DNA]</scope>
    <source>
        <strain evidence="1 2">IT104</strain>
    </source>
</reference>
<dbReference type="AlphaFoldDB" id="A0A397JVE4"/>